<reference evidence="1 2" key="1">
    <citation type="journal article" date="2022" name="New Phytol.">
        <title>Ecological generalism drives hyperdiversity of secondary metabolite gene clusters in xylarialean endophytes.</title>
        <authorList>
            <person name="Franco M.E.E."/>
            <person name="Wisecaver J.H."/>
            <person name="Arnold A.E."/>
            <person name="Ju Y.M."/>
            <person name="Slot J.C."/>
            <person name="Ahrendt S."/>
            <person name="Moore L.P."/>
            <person name="Eastman K.E."/>
            <person name="Scott K."/>
            <person name="Konkel Z."/>
            <person name="Mondo S.J."/>
            <person name="Kuo A."/>
            <person name="Hayes R.D."/>
            <person name="Haridas S."/>
            <person name="Andreopoulos B."/>
            <person name="Riley R."/>
            <person name="LaButti K."/>
            <person name="Pangilinan J."/>
            <person name="Lipzen A."/>
            <person name="Amirebrahimi M."/>
            <person name="Yan J."/>
            <person name="Adam C."/>
            <person name="Keymanesh K."/>
            <person name="Ng V."/>
            <person name="Louie K."/>
            <person name="Northen T."/>
            <person name="Drula E."/>
            <person name="Henrissat B."/>
            <person name="Hsieh H.M."/>
            <person name="Youens-Clark K."/>
            <person name="Lutzoni F."/>
            <person name="Miadlikowska J."/>
            <person name="Eastwood D.C."/>
            <person name="Hamelin R.C."/>
            <person name="Grigoriev I.V."/>
            <person name="U'Ren J.M."/>
        </authorList>
    </citation>
    <scope>NUCLEOTIDE SEQUENCE [LARGE SCALE GENOMIC DNA]</scope>
    <source>
        <strain evidence="1 2">ER1909</strain>
    </source>
</reference>
<accession>A0ACC0D4Q7</accession>
<comment type="caution">
    <text evidence="1">The sequence shown here is derived from an EMBL/GenBank/DDBJ whole genome shotgun (WGS) entry which is preliminary data.</text>
</comment>
<proteinExistence type="predicted"/>
<gene>
    <name evidence="1" type="ORF">F4821DRAFT_103611</name>
</gene>
<organism evidence="1 2">
    <name type="scientific">Hypoxylon rubiginosum</name>
    <dbReference type="NCBI Taxonomy" id="110542"/>
    <lineage>
        <taxon>Eukaryota</taxon>
        <taxon>Fungi</taxon>
        <taxon>Dikarya</taxon>
        <taxon>Ascomycota</taxon>
        <taxon>Pezizomycotina</taxon>
        <taxon>Sordariomycetes</taxon>
        <taxon>Xylariomycetidae</taxon>
        <taxon>Xylariales</taxon>
        <taxon>Hypoxylaceae</taxon>
        <taxon>Hypoxylon</taxon>
    </lineage>
</organism>
<name>A0ACC0D4Q7_9PEZI</name>
<dbReference type="EMBL" id="MU394306">
    <property type="protein sequence ID" value="KAI6087733.1"/>
    <property type="molecule type" value="Genomic_DNA"/>
</dbReference>
<keyword evidence="2" id="KW-1185">Reference proteome</keyword>
<dbReference type="Proteomes" id="UP001497680">
    <property type="component" value="Unassembled WGS sequence"/>
</dbReference>
<evidence type="ECO:0000313" key="1">
    <source>
        <dbReference type="EMBL" id="KAI6087733.1"/>
    </source>
</evidence>
<evidence type="ECO:0000313" key="2">
    <source>
        <dbReference type="Proteomes" id="UP001497680"/>
    </source>
</evidence>
<sequence length="500" mass="55079">MDKADESPARGTKRKYADDGTETIGFSNKLSIIEDPSNNSSPAETPDASESLVVLRDDEYFKSLYTEETDFGLLGRRDPEFQAVLQHGSLLDFSDPAAVMQLTKTLLKVDFGLRVELPTDRLCPPVPNRHNYILWLKDLIDSSGPSYLEAYDPARRVVGLDIGTGASLIYPLLGCAQRSAWSFVATDVDTKSLSNARANAVLNGLEPRIRVVGRRDAVADPLIPLDELGIEKLDFTMTNPPFYTSAAELADLAASKRRPPNSACTGAPVEMVCAGGEVGFVRRIVRESLALHERVQWYTAMLGKQASLDVLIADLRGHGVTNYAVTAFVQGNRTRRWAIGWSFGARRPSLSASRGCEPLGGKSLLPWPTEQTIWAWSAAETGSERLGQVVCDAMQALDLVSWSWDESRSRGLGFSDGNVWSRAYRRKKARDAIDVQHSGADGRSPATQKPREKCAFGFSVTIRTDKDNATAVLRWLQGNDHVLFESFAGFLRNFVRTESE</sequence>
<protein>
    <submittedName>
        <fullName evidence="1">Uncharacterized protein</fullName>
    </submittedName>
</protein>